<feature type="chain" id="PRO_5045642361" description="Lipoprotein" evidence="1">
    <location>
        <begin position="22"/>
        <end position="357"/>
    </location>
</feature>
<accession>A0ABT2Y847</accession>
<dbReference type="EMBL" id="JAOVQM010000016">
    <property type="protein sequence ID" value="MCV2232909.1"/>
    <property type="molecule type" value="Genomic_DNA"/>
</dbReference>
<sequence>MNLMKRLLCASLFLSFLIVLIGCESSINDVVEEIGEDTVDNEFIHAAYMALETSKSVKLDYQMSYAPYGDPDKRSTIYIFNDPLIQAGFWGNEKLDSIIYVHEDNIYRVVEYENDYIYEDYPYIGKDHWKLDKIILNEKVIENEFTTIGNIRTYPVTIAATKLIQDYPTLASMIKGFQNTKNEKTNSILTNVNVNFSLNIDVNTKRIISIEANLLDYLVALFEKGSGNSYYDIPTMMQIKLSYDDIAIPSLVWADMIADDACASINGRHHDVKVGEVTNTYIHYNYDTDLLVLTVDERNFFRMTSTNTLLPNVFVTTSSGDKVEFEISDTVRLEPGTYYIYVSRWQVGEVSLLIELI</sequence>
<feature type="signal peptide" evidence="1">
    <location>
        <begin position="1"/>
        <end position="21"/>
    </location>
</feature>
<protein>
    <recommendedName>
        <fullName evidence="4">Lipoprotein</fullName>
    </recommendedName>
</protein>
<dbReference type="RefSeq" id="WP_263609097.1">
    <property type="nucleotide sequence ID" value="NZ_JAOVQM010000016.1"/>
</dbReference>
<keyword evidence="3" id="KW-1185">Reference proteome</keyword>
<evidence type="ECO:0008006" key="4">
    <source>
        <dbReference type="Google" id="ProtNLM"/>
    </source>
</evidence>
<keyword evidence="1" id="KW-0732">Signal</keyword>
<organism evidence="2 3">
    <name type="scientific">Paracholeplasma manati</name>
    <dbReference type="NCBI Taxonomy" id="591373"/>
    <lineage>
        <taxon>Bacteria</taxon>
        <taxon>Bacillati</taxon>
        <taxon>Mycoplasmatota</taxon>
        <taxon>Mollicutes</taxon>
        <taxon>Acholeplasmatales</taxon>
        <taxon>Acholeplasmataceae</taxon>
        <taxon>Paracholeplasma</taxon>
    </lineage>
</organism>
<evidence type="ECO:0000313" key="2">
    <source>
        <dbReference type="EMBL" id="MCV2232909.1"/>
    </source>
</evidence>
<name>A0ABT2Y847_9MOLU</name>
<proteinExistence type="predicted"/>
<dbReference type="PROSITE" id="PS51257">
    <property type="entry name" value="PROKAR_LIPOPROTEIN"/>
    <property type="match status" value="1"/>
</dbReference>
<dbReference type="Proteomes" id="UP001177160">
    <property type="component" value="Unassembled WGS sequence"/>
</dbReference>
<evidence type="ECO:0000256" key="1">
    <source>
        <dbReference type="SAM" id="SignalP"/>
    </source>
</evidence>
<evidence type="ECO:0000313" key="3">
    <source>
        <dbReference type="Proteomes" id="UP001177160"/>
    </source>
</evidence>
<reference evidence="2" key="1">
    <citation type="submission" date="2022-09" db="EMBL/GenBank/DDBJ databases">
        <title>Novel Mycoplasma species identified in domestic and wild animals.</title>
        <authorList>
            <person name="Volokhov D.V."/>
            <person name="Furtak V.A."/>
            <person name="Zagorodnyaya T.A."/>
        </authorList>
    </citation>
    <scope>NUCLEOTIDE SEQUENCE</scope>
    <source>
        <strain evidence="2">Oakley</strain>
    </source>
</reference>
<gene>
    <name evidence="2" type="ORF">N7548_08760</name>
</gene>
<comment type="caution">
    <text evidence="2">The sequence shown here is derived from an EMBL/GenBank/DDBJ whole genome shotgun (WGS) entry which is preliminary data.</text>
</comment>